<protein>
    <submittedName>
        <fullName evidence="1">Uncharacterized protein</fullName>
    </submittedName>
</protein>
<proteinExistence type="predicted"/>
<organism evidence="1 2">
    <name type="scientific">Blastopirellula marina</name>
    <dbReference type="NCBI Taxonomy" id="124"/>
    <lineage>
        <taxon>Bacteria</taxon>
        <taxon>Pseudomonadati</taxon>
        <taxon>Planctomycetota</taxon>
        <taxon>Planctomycetia</taxon>
        <taxon>Pirellulales</taxon>
        <taxon>Pirellulaceae</taxon>
        <taxon>Blastopirellula</taxon>
    </lineage>
</organism>
<comment type="caution">
    <text evidence="1">The sequence shown here is derived from an EMBL/GenBank/DDBJ whole genome shotgun (WGS) entry which is preliminary data.</text>
</comment>
<gene>
    <name evidence="1" type="ORF">C5Y83_07810</name>
</gene>
<accession>A0A2S8G071</accession>
<name>A0A2S8G071_9BACT</name>
<dbReference type="Proteomes" id="UP000238322">
    <property type="component" value="Unassembled WGS sequence"/>
</dbReference>
<reference evidence="1 2" key="1">
    <citation type="submission" date="2018-02" db="EMBL/GenBank/DDBJ databases">
        <title>Comparative genomes isolates from brazilian mangrove.</title>
        <authorList>
            <person name="Araujo J.E."/>
            <person name="Taketani R.G."/>
            <person name="Silva M.C.P."/>
            <person name="Loureco M.V."/>
            <person name="Andreote F.D."/>
        </authorList>
    </citation>
    <scope>NUCLEOTIDE SEQUENCE [LARGE SCALE GENOMIC DNA]</scope>
    <source>
        <strain evidence="1 2">Hex-1 MGV</strain>
    </source>
</reference>
<sequence length="66" mass="7821">MICDQLAHLESRRRALENQLELLHSGKWWHVGTDEAAEQRMLEELKEIRNELAHVQSGMRSNRNVR</sequence>
<evidence type="ECO:0000313" key="1">
    <source>
        <dbReference type="EMBL" id="PQO37838.1"/>
    </source>
</evidence>
<evidence type="ECO:0000313" key="2">
    <source>
        <dbReference type="Proteomes" id="UP000238322"/>
    </source>
</evidence>
<dbReference type="AlphaFoldDB" id="A0A2S8G071"/>
<dbReference type="EMBL" id="PUHY01000005">
    <property type="protein sequence ID" value="PQO37838.1"/>
    <property type="molecule type" value="Genomic_DNA"/>
</dbReference>